<dbReference type="EC" id="3.1.-.-" evidence="7"/>
<dbReference type="EMBL" id="VOBQ01000029">
    <property type="protein sequence ID" value="TWO65007.1"/>
    <property type="molecule type" value="Genomic_DNA"/>
</dbReference>
<evidence type="ECO:0000256" key="7">
    <source>
        <dbReference type="HAMAP-Rule" id="MF_00009"/>
    </source>
</evidence>
<evidence type="ECO:0000256" key="2">
    <source>
        <dbReference type="ARBA" id="ARBA00022722"/>
    </source>
</evidence>
<dbReference type="OrthoDB" id="9807740at2"/>
<keyword evidence="10" id="KW-1185">Reference proteome</keyword>
<dbReference type="PANTHER" id="PTHR46986:SF1">
    <property type="entry name" value="ENDORIBONUCLEASE YBEY, CHLOROPLASTIC"/>
    <property type="match status" value="1"/>
</dbReference>
<keyword evidence="7" id="KW-0690">Ribosome biogenesis</keyword>
<keyword evidence="4 7" id="KW-0255">Endonuclease</keyword>
<dbReference type="GO" id="GO:0004222">
    <property type="term" value="F:metalloendopeptidase activity"/>
    <property type="evidence" value="ECO:0007669"/>
    <property type="project" value="InterPro"/>
</dbReference>
<sequence length="168" mass="18306">MTSRHSRPPPSRRAGSGGNPGLPLDLTLQFGRFADAAVHRSVLKTPKVKTWIAQALLRPGEIAVRIVGEDEGRALNLQYRGKDYATNVLTFDYTREPQVAADLVLCGPVVAAEARAQGKTLEAHYAHLLVHGTLHAQGYDHESGERDALEMEALEILLLGALGFENPY</sequence>
<keyword evidence="7" id="KW-0963">Cytoplasm</keyword>
<comment type="function">
    <text evidence="7">Single strand-specific metallo-endoribonuclease involved in late-stage 70S ribosome quality control and in maturation of the 3' terminus of the 16S rRNA.</text>
</comment>
<dbReference type="InterPro" id="IPR020549">
    <property type="entry name" value="YbeY_CS"/>
</dbReference>
<feature type="binding site" evidence="7">
    <location>
        <position position="141"/>
    </location>
    <ligand>
        <name>Zn(2+)</name>
        <dbReference type="ChEBI" id="CHEBI:29105"/>
        <note>catalytic</note>
    </ligand>
</feature>
<dbReference type="HAMAP" id="MF_00009">
    <property type="entry name" value="Endoribonucl_YbeY"/>
    <property type="match status" value="1"/>
</dbReference>
<keyword evidence="2 7" id="KW-0540">Nuclease</keyword>
<dbReference type="Proteomes" id="UP000318199">
    <property type="component" value="Unassembled WGS sequence"/>
</dbReference>
<dbReference type="GO" id="GO:0004521">
    <property type="term" value="F:RNA endonuclease activity"/>
    <property type="evidence" value="ECO:0007669"/>
    <property type="project" value="UniProtKB-UniRule"/>
</dbReference>
<accession>A0A562ZF76</accession>
<evidence type="ECO:0000256" key="3">
    <source>
        <dbReference type="ARBA" id="ARBA00022723"/>
    </source>
</evidence>
<evidence type="ECO:0000256" key="1">
    <source>
        <dbReference type="ARBA" id="ARBA00010875"/>
    </source>
</evidence>
<comment type="subcellular location">
    <subcellularLocation>
        <location evidence="7">Cytoplasm</location>
    </subcellularLocation>
</comment>
<keyword evidence="3 7" id="KW-0479">Metal-binding</keyword>
<comment type="cofactor">
    <cofactor evidence="7">
        <name>Zn(2+)</name>
        <dbReference type="ChEBI" id="CHEBI:29105"/>
    </cofactor>
    <text evidence="7">Binds 1 zinc ion.</text>
</comment>
<dbReference type="Pfam" id="PF02130">
    <property type="entry name" value="YbeY"/>
    <property type="match status" value="1"/>
</dbReference>
<evidence type="ECO:0000313" key="9">
    <source>
        <dbReference type="EMBL" id="TWO65007.1"/>
    </source>
</evidence>
<comment type="caution">
    <text evidence="9">The sequence shown here is derived from an EMBL/GenBank/DDBJ whole genome shotgun (WGS) entry which is preliminary data.</text>
</comment>
<dbReference type="InterPro" id="IPR002036">
    <property type="entry name" value="YbeY"/>
</dbReference>
<name>A0A562ZF76_9BURK</name>
<protein>
    <recommendedName>
        <fullName evidence="7">Endoribonuclease YbeY</fullName>
        <ecNumber evidence="7">3.1.-.-</ecNumber>
    </recommendedName>
</protein>
<dbReference type="GO" id="GO:0005737">
    <property type="term" value="C:cytoplasm"/>
    <property type="evidence" value="ECO:0007669"/>
    <property type="project" value="UniProtKB-SubCell"/>
</dbReference>
<proteinExistence type="inferred from homology"/>
<feature type="region of interest" description="Disordered" evidence="8">
    <location>
        <begin position="1"/>
        <end position="20"/>
    </location>
</feature>
<evidence type="ECO:0000256" key="4">
    <source>
        <dbReference type="ARBA" id="ARBA00022759"/>
    </source>
</evidence>
<dbReference type="NCBIfam" id="TIGR00043">
    <property type="entry name" value="rRNA maturation RNase YbeY"/>
    <property type="match status" value="1"/>
</dbReference>
<gene>
    <name evidence="7 9" type="primary">ybeY</name>
    <name evidence="9" type="ORF">FN976_27565</name>
</gene>
<dbReference type="InterPro" id="IPR023091">
    <property type="entry name" value="MetalPrtase_cat_dom_sf_prd"/>
</dbReference>
<keyword evidence="7" id="KW-0698">rRNA processing</keyword>
<dbReference type="GO" id="GO:0008270">
    <property type="term" value="F:zinc ion binding"/>
    <property type="evidence" value="ECO:0007669"/>
    <property type="project" value="UniProtKB-UniRule"/>
</dbReference>
<dbReference type="Gene3D" id="3.40.390.30">
    <property type="entry name" value="Metalloproteases ('zincins'), catalytic domain"/>
    <property type="match status" value="1"/>
</dbReference>
<evidence type="ECO:0000256" key="8">
    <source>
        <dbReference type="SAM" id="MobiDB-lite"/>
    </source>
</evidence>
<keyword evidence="6 7" id="KW-0862">Zinc</keyword>
<dbReference type="PROSITE" id="PS01306">
    <property type="entry name" value="UPF0054"/>
    <property type="match status" value="1"/>
</dbReference>
<keyword evidence="5 7" id="KW-0378">Hydrolase</keyword>
<dbReference type="SUPFAM" id="SSF55486">
    <property type="entry name" value="Metalloproteases ('zincins'), catalytic domain"/>
    <property type="match status" value="1"/>
</dbReference>
<evidence type="ECO:0000256" key="5">
    <source>
        <dbReference type="ARBA" id="ARBA00022801"/>
    </source>
</evidence>
<feature type="binding site" evidence="7">
    <location>
        <position position="131"/>
    </location>
    <ligand>
        <name>Zn(2+)</name>
        <dbReference type="ChEBI" id="CHEBI:29105"/>
        <note>catalytic</note>
    </ligand>
</feature>
<comment type="similarity">
    <text evidence="1 7">Belongs to the endoribonuclease YbeY family.</text>
</comment>
<reference evidence="9 10" key="1">
    <citation type="submission" date="2019-07" db="EMBL/GenBank/DDBJ databases">
        <title>Caenimonas sedimenti sp. nov., isolated from activated sludge.</title>
        <authorList>
            <person name="Xu J."/>
        </authorList>
    </citation>
    <scope>NUCLEOTIDE SEQUENCE [LARGE SCALE GENOMIC DNA]</scope>
    <source>
        <strain evidence="9 10">HX-9-20</strain>
    </source>
</reference>
<dbReference type="GO" id="GO:0006364">
    <property type="term" value="P:rRNA processing"/>
    <property type="evidence" value="ECO:0007669"/>
    <property type="project" value="UniProtKB-UniRule"/>
</dbReference>
<organism evidence="9 10">
    <name type="scientific">Caenimonas sedimenti</name>
    <dbReference type="NCBI Taxonomy" id="2596921"/>
    <lineage>
        <taxon>Bacteria</taxon>
        <taxon>Pseudomonadati</taxon>
        <taxon>Pseudomonadota</taxon>
        <taxon>Betaproteobacteria</taxon>
        <taxon>Burkholderiales</taxon>
        <taxon>Comamonadaceae</taxon>
        <taxon>Caenimonas</taxon>
    </lineage>
</organism>
<evidence type="ECO:0000313" key="10">
    <source>
        <dbReference type="Proteomes" id="UP000318199"/>
    </source>
</evidence>
<evidence type="ECO:0000256" key="6">
    <source>
        <dbReference type="ARBA" id="ARBA00022833"/>
    </source>
</evidence>
<dbReference type="PANTHER" id="PTHR46986">
    <property type="entry name" value="ENDORIBONUCLEASE YBEY, CHLOROPLASTIC"/>
    <property type="match status" value="1"/>
</dbReference>
<feature type="binding site" evidence="7">
    <location>
        <position position="135"/>
    </location>
    <ligand>
        <name>Zn(2+)</name>
        <dbReference type="ChEBI" id="CHEBI:29105"/>
        <note>catalytic</note>
    </ligand>
</feature>
<dbReference type="AlphaFoldDB" id="A0A562ZF76"/>